<evidence type="ECO:0000259" key="16">
    <source>
        <dbReference type="PROSITE" id="PS51695"/>
    </source>
</evidence>
<evidence type="ECO:0000256" key="9">
    <source>
        <dbReference type="ARBA" id="ARBA00022801"/>
    </source>
</evidence>
<feature type="domain" description="Peptidase S53" evidence="16">
    <location>
        <begin position="199"/>
        <end position="559"/>
    </location>
</feature>
<dbReference type="SMART" id="SM00944">
    <property type="entry name" value="Pro-kuma_activ"/>
    <property type="match status" value="1"/>
</dbReference>
<dbReference type="InterPro" id="IPR000209">
    <property type="entry name" value="Peptidase_S8/S53_dom"/>
</dbReference>
<feature type="active site" description="Charge relay system" evidence="15">
    <location>
        <position position="275"/>
    </location>
</feature>
<dbReference type="Pfam" id="PF09286">
    <property type="entry name" value="Pro-kuma_activ"/>
    <property type="match status" value="1"/>
</dbReference>
<evidence type="ECO:0000256" key="5">
    <source>
        <dbReference type="ARBA" id="ARBA00022525"/>
    </source>
</evidence>
<accession>A0A5C2SDU5</accession>
<comment type="subcellular location">
    <subcellularLocation>
        <location evidence="3">Secreted</location>
        <location evidence="3">Extracellular space</location>
    </subcellularLocation>
</comment>
<keyword evidence="14" id="KW-0325">Glycoprotein</keyword>
<feature type="binding site" evidence="15">
    <location>
        <position position="519"/>
    </location>
    <ligand>
        <name>Ca(2+)</name>
        <dbReference type="ChEBI" id="CHEBI:29108"/>
    </ligand>
</feature>
<dbReference type="PANTHER" id="PTHR14218">
    <property type="entry name" value="PROTEASE S8 TRIPEPTIDYL PEPTIDASE I CLN2"/>
    <property type="match status" value="1"/>
</dbReference>
<dbReference type="PANTHER" id="PTHR14218:SF15">
    <property type="entry name" value="TRIPEPTIDYL-PEPTIDASE 1"/>
    <property type="match status" value="1"/>
</dbReference>
<feature type="active site" description="Charge relay system" evidence="15">
    <location>
        <position position="271"/>
    </location>
</feature>
<proteinExistence type="predicted"/>
<dbReference type="SUPFAM" id="SSF52743">
    <property type="entry name" value="Subtilisin-like"/>
    <property type="match status" value="1"/>
</dbReference>
<dbReference type="InterPro" id="IPR050819">
    <property type="entry name" value="Tripeptidyl-peptidase_I"/>
</dbReference>
<dbReference type="Gene3D" id="3.40.50.200">
    <property type="entry name" value="Peptidase S8/S53 domain"/>
    <property type="match status" value="1"/>
</dbReference>
<dbReference type="CDD" id="cd04056">
    <property type="entry name" value="Peptidases_S53"/>
    <property type="match status" value="1"/>
</dbReference>
<evidence type="ECO:0000256" key="3">
    <source>
        <dbReference type="ARBA" id="ARBA00004239"/>
    </source>
</evidence>
<keyword evidence="7 15" id="KW-0479">Metal-binding</keyword>
<evidence type="ECO:0000313" key="17">
    <source>
        <dbReference type="EMBL" id="RPD61319.1"/>
    </source>
</evidence>
<keyword evidence="13" id="KW-0865">Zymogen</keyword>
<dbReference type="Proteomes" id="UP000313359">
    <property type="component" value="Unassembled WGS sequence"/>
</dbReference>
<keyword evidence="12" id="KW-0843">Virulence</keyword>
<name>A0A5C2SDU5_9APHY</name>
<organism evidence="17 18">
    <name type="scientific">Lentinus tigrinus ALCF2SS1-6</name>
    <dbReference type="NCBI Taxonomy" id="1328759"/>
    <lineage>
        <taxon>Eukaryota</taxon>
        <taxon>Fungi</taxon>
        <taxon>Dikarya</taxon>
        <taxon>Basidiomycota</taxon>
        <taxon>Agaricomycotina</taxon>
        <taxon>Agaricomycetes</taxon>
        <taxon>Polyporales</taxon>
        <taxon>Polyporaceae</taxon>
        <taxon>Lentinus</taxon>
    </lineage>
</organism>
<keyword evidence="5" id="KW-0964">Secreted</keyword>
<evidence type="ECO:0000256" key="11">
    <source>
        <dbReference type="ARBA" id="ARBA00022837"/>
    </source>
</evidence>
<evidence type="ECO:0000256" key="10">
    <source>
        <dbReference type="ARBA" id="ARBA00022825"/>
    </source>
</evidence>
<comment type="cofactor">
    <cofactor evidence="15">
        <name>Ca(2+)</name>
        <dbReference type="ChEBI" id="CHEBI:29108"/>
    </cofactor>
    <text evidence="15">Binds 1 Ca(2+) ion per subunit.</text>
</comment>
<evidence type="ECO:0000256" key="13">
    <source>
        <dbReference type="ARBA" id="ARBA00023145"/>
    </source>
</evidence>
<dbReference type="InterPro" id="IPR015366">
    <property type="entry name" value="S53_propep"/>
</dbReference>
<dbReference type="InterPro" id="IPR030400">
    <property type="entry name" value="Sedolisin_dom"/>
</dbReference>
<dbReference type="GO" id="GO:0005576">
    <property type="term" value="C:extracellular region"/>
    <property type="evidence" value="ECO:0007669"/>
    <property type="project" value="UniProtKB-SubCell"/>
</dbReference>
<dbReference type="GO" id="GO:0046872">
    <property type="term" value="F:metal ion binding"/>
    <property type="evidence" value="ECO:0007669"/>
    <property type="project" value="UniProtKB-UniRule"/>
</dbReference>
<dbReference type="InterPro" id="IPR036852">
    <property type="entry name" value="Peptidase_S8/S53_dom_sf"/>
</dbReference>
<comment type="catalytic activity">
    <reaction evidence="1">
        <text>Release of an N-terminal tripeptide from a polypeptide.</text>
        <dbReference type="EC" id="3.4.14.10"/>
    </reaction>
</comment>
<keyword evidence="9 15" id="KW-0378">Hydrolase</keyword>
<evidence type="ECO:0000256" key="7">
    <source>
        <dbReference type="ARBA" id="ARBA00022723"/>
    </source>
</evidence>
<dbReference type="EMBL" id="ML122262">
    <property type="protein sequence ID" value="RPD61319.1"/>
    <property type="molecule type" value="Genomic_DNA"/>
</dbReference>
<dbReference type="OrthoDB" id="2919105at2759"/>
<dbReference type="GO" id="GO:0004252">
    <property type="term" value="F:serine-type endopeptidase activity"/>
    <property type="evidence" value="ECO:0007669"/>
    <property type="project" value="UniProtKB-UniRule"/>
</dbReference>
<sequence length="561" mass="58173">MSRPTSKLAVRSSRAAPPAGFAALDTTGDPIRVLRLSVALPLGNVDGLHSALLDVSDPKSANYGRHKSKTEVEQLVAPRPESVKAVTDWLSSNSITRSSISPSGDMVTIELPVDRANALLDANFTTYVHNATNATLTRTLSYSLPADLEEHVSFVYPTTQFILPSSRLRVNTAQKLVTAKRLERGRSKRAGVATACSIGATPECLQALYNIPATPAAASGNAIAVSGFLDEVPNSEDLENFLAHFRPDAANGTFQPVSVNGGLTNGTGTSEASLDIQYTVGLATGVPTAFISVGGGQGTAGDSPFLDEISFLLQQEDLPTVMTTSFAGDEEEDAEFAALVQTICNGYAQLGLRGMSVIFASGDGGVAGASPGSACSPGQSFIGSFPSDCPYVTSVGATQRFSPEVAAPFSSGGFSNVFARPDYQVSQVESYLKALGDTNAGLFNASGRAYPDVSFQGVDFPIVQDGQLNVLDGTSASSPGFASMVALINDQLLNAGKPPLGFLNPFLYSQAAAGAFNDITSGSNPGCGTEGFPALPGWDPVTGLGTPDFQKLLAVAMSSPQ</sequence>
<evidence type="ECO:0000256" key="15">
    <source>
        <dbReference type="PROSITE-ProRule" id="PRU01032"/>
    </source>
</evidence>
<evidence type="ECO:0000256" key="6">
    <source>
        <dbReference type="ARBA" id="ARBA00022670"/>
    </source>
</evidence>
<keyword evidence="18" id="KW-1185">Reference proteome</keyword>
<feature type="binding site" evidence="15">
    <location>
        <position position="539"/>
    </location>
    <ligand>
        <name>Ca(2+)</name>
        <dbReference type="ChEBI" id="CHEBI:29108"/>
    </ligand>
</feature>
<reference evidence="17" key="1">
    <citation type="journal article" date="2018" name="Genome Biol. Evol.">
        <title>Genomics and development of Lentinus tigrinus, a white-rot wood-decaying mushroom with dimorphic fruiting bodies.</title>
        <authorList>
            <person name="Wu B."/>
            <person name="Xu Z."/>
            <person name="Knudson A."/>
            <person name="Carlson A."/>
            <person name="Chen N."/>
            <person name="Kovaka S."/>
            <person name="LaButti K."/>
            <person name="Lipzen A."/>
            <person name="Pennachio C."/>
            <person name="Riley R."/>
            <person name="Schakwitz W."/>
            <person name="Umezawa K."/>
            <person name="Ohm R.A."/>
            <person name="Grigoriev I.V."/>
            <person name="Nagy L.G."/>
            <person name="Gibbons J."/>
            <person name="Hibbett D."/>
        </authorList>
    </citation>
    <scope>NUCLEOTIDE SEQUENCE [LARGE SCALE GENOMIC DNA]</scope>
    <source>
        <strain evidence="17">ALCF2SS1-6</strain>
    </source>
</reference>
<dbReference type="Pfam" id="PF00082">
    <property type="entry name" value="Peptidase_S8"/>
    <property type="match status" value="1"/>
</dbReference>
<feature type="active site" description="Charge relay system" evidence="15">
    <location>
        <position position="475"/>
    </location>
</feature>
<comment type="function">
    <text evidence="2">Secreted tripeptidyl-peptidase which degrades proteins at acidic pHs and is involved in virulence.</text>
</comment>
<dbReference type="EC" id="3.4.14.10" evidence="4"/>
<dbReference type="SUPFAM" id="SSF54897">
    <property type="entry name" value="Protease propeptides/inhibitors"/>
    <property type="match status" value="1"/>
</dbReference>
<protein>
    <recommendedName>
        <fullName evidence="4">tripeptidyl-peptidase II</fullName>
        <ecNumber evidence="4">3.4.14.10</ecNumber>
    </recommendedName>
</protein>
<dbReference type="CDD" id="cd11377">
    <property type="entry name" value="Pro-peptidase_S53"/>
    <property type="match status" value="1"/>
</dbReference>
<dbReference type="GO" id="GO:0008240">
    <property type="term" value="F:tripeptidyl-peptidase activity"/>
    <property type="evidence" value="ECO:0007669"/>
    <property type="project" value="UniProtKB-EC"/>
</dbReference>
<keyword evidence="8" id="KW-0732">Signal</keyword>
<evidence type="ECO:0000256" key="14">
    <source>
        <dbReference type="ARBA" id="ARBA00023180"/>
    </source>
</evidence>
<dbReference type="STRING" id="1328759.A0A5C2SDU5"/>
<feature type="binding site" evidence="15">
    <location>
        <position position="518"/>
    </location>
    <ligand>
        <name>Ca(2+)</name>
        <dbReference type="ChEBI" id="CHEBI:29108"/>
    </ligand>
</feature>
<keyword evidence="6 15" id="KW-0645">Protease</keyword>
<dbReference type="GO" id="GO:0006508">
    <property type="term" value="P:proteolysis"/>
    <property type="evidence" value="ECO:0007669"/>
    <property type="project" value="UniProtKB-KW"/>
</dbReference>
<evidence type="ECO:0000256" key="2">
    <source>
        <dbReference type="ARBA" id="ARBA00002451"/>
    </source>
</evidence>
<dbReference type="AlphaFoldDB" id="A0A5C2SDU5"/>
<keyword evidence="10 15" id="KW-0720">Serine protease</keyword>
<keyword evidence="11 15" id="KW-0106">Calcium</keyword>
<gene>
    <name evidence="17" type="ORF">L227DRAFT_585586</name>
</gene>
<evidence type="ECO:0000313" key="18">
    <source>
        <dbReference type="Proteomes" id="UP000313359"/>
    </source>
</evidence>
<dbReference type="FunFam" id="3.40.50.200:FF:000015">
    <property type="entry name" value="Tripeptidyl peptidase A"/>
    <property type="match status" value="1"/>
</dbReference>
<evidence type="ECO:0000256" key="8">
    <source>
        <dbReference type="ARBA" id="ARBA00022729"/>
    </source>
</evidence>
<dbReference type="PROSITE" id="PS51695">
    <property type="entry name" value="SEDOLISIN"/>
    <property type="match status" value="1"/>
</dbReference>
<evidence type="ECO:0000256" key="12">
    <source>
        <dbReference type="ARBA" id="ARBA00023026"/>
    </source>
</evidence>
<evidence type="ECO:0000256" key="1">
    <source>
        <dbReference type="ARBA" id="ARBA00001910"/>
    </source>
</evidence>
<evidence type="ECO:0000256" key="4">
    <source>
        <dbReference type="ARBA" id="ARBA00012462"/>
    </source>
</evidence>
<feature type="binding site" evidence="15">
    <location>
        <position position="537"/>
    </location>
    <ligand>
        <name>Ca(2+)</name>
        <dbReference type="ChEBI" id="CHEBI:29108"/>
    </ligand>
</feature>